<evidence type="ECO:0008006" key="4">
    <source>
        <dbReference type="Google" id="ProtNLM"/>
    </source>
</evidence>
<gene>
    <name evidence="2" type="ORF">ACFPDQ_01105</name>
</gene>
<proteinExistence type="predicted"/>
<reference evidence="3" key="1">
    <citation type="journal article" date="2019" name="Int. J. Syst. Evol. Microbiol.">
        <title>The Global Catalogue of Microorganisms (GCM) 10K type strain sequencing project: providing services to taxonomists for standard genome sequencing and annotation.</title>
        <authorList>
            <consortium name="The Broad Institute Genomics Platform"/>
            <consortium name="The Broad Institute Genome Sequencing Center for Infectious Disease"/>
            <person name="Wu L."/>
            <person name="Ma J."/>
        </authorList>
    </citation>
    <scope>NUCLEOTIDE SEQUENCE [LARGE SCALE GENOMIC DNA]</scope>
    <source>
        <strain evidence="3">CGMCC 1.13718</strain>
    </source>
</reference>
<name>A0ABV9T947_9GAMM</name>
<keyword evidence="1" id="KW-0732">Signal</keyword>
<comment type="caution">
    <text evidence="2">The sequence shown here is derived from an EMBL/GenBank/DDBJ whole genome shotgun (WGS) entry which is preliminary data.</text>
</comment>
<accession>A0ABV9T947</accession>
<keyword evidence="3" id="KW-1185">Reference proteome</keyword>
<dbReference type="RefSeq" id="WP_119330619.1">
    <property type="nucleotide sequence ID" value="NZ_JBHSJH010000001.1"/>
</dbReference>
<dbReference type="EMBL" id="JBHSJH010000001">
    <property type="protein sequence ID" value="MFC4891645.1"/>
    <property type="molecule type" value="Genomic_DNA"/>
</dbReference>
<organism evidence="2 3">
    <name type="scientific">Pseudofrancisella aestuarii</name>
    <dbReference type="NCBI Taxonomy" id="2670347"/>
    <lineage>
        <taxon>Bacteria</taxon>
        <taxon>Pseudomonadati</taxon>
        <taxon>Pseudomonadota</taxon>
        <taxon>Gammaproteobacteria</taxon>
        <taxon>Thiotrichales</taxon>
        <taxon>Francisellaceae</taxon>
        <taxon>Pseudofrancisella</taxon>
    </lineage>
</organism>
<feature type="chain" id="PRO_5047421442" description="Lipoprotein" evidence="1">
    <location>
        <begin position="23"/>
        <end position="115"/>
    </location>
</feature>
<sequence>MIKKIVGLSFFCILLTSCLINTNSNNQTDIVRGTCNLTSVAQKELACKDGTYQLSNIDVLDKTETNVTANYCIVNTPIDYNKEFADAINKVGESCSADVTTKNIYGGVTGSFTAK</sequence>
<evidence type="ECO:0000313" key="2">
    <source>
        <dbReference type="EMBL" id="MFC4891645.1"/>
    </source>
</evidence>
<protein>
    <recommendedName>
        <fullName evidence="4">Lipoprotein</fullName>
    </recommendedName>
</protein>
<dbReference type="Proteomes" id="UP001595926">
    <property type="component" value="Unassembled WGS sequence"/>
</dbReference>
<evidence type="ECO:0000313" key="3">
    <source>
        <dbReference type="Proteomes" id="UP001595926"/>
    </source>
</evidence>
<feature type="signal peptide" evidence="1">
    <location>
        <begin position="1"/>
        <end position="22"/>
    </location>
</feature>
<dbReference type="PROSITE" id="PS51257">
    <property type="entry name" value="PROKAR_LIPOPROTEIN"/>
    <property type="match status" value="1"/>
</dbReference>
<evidence type="ECO:0000256" key="1">
    <source>
        <dbReference type="SAM" id="SignalP"/>
    </source>
</evidence>